<gene>
    <name evidence="3" type="primary">SPOSA6832_01529</name>
</gene>
<dbReference type="PANTHER" id="PTHR34391">
    <property type="entry name" value="UPF0658 GOLGI APPARATUS MEMBRANE PROTEIN C1952.10C-RELATED"/>
    <property type="match status" value="1"/>
</dbReference>
<evidence type="ECO:0000313" key="4">
    <source>
        <dbReference type="Proteomes" id="UP000243876"/>
    </source>
</evidence>
<dbReference type="PANTHER" id="PTHR34391:SF1">
    <property type="entry name" value="UPF0658 GOLGI APPARATUS MEMBRANE PROTEIN C1952.10C-RELATED"/>
    <property type="match status" value="1"/>
</dbReference>
<proteinExistence type="predicted"/>
<feature type="transmembrane region" description="Helical" evidence="2">
    <location>
        <begin position="250"/>
        <end position="278"/>
    </location>
</feature>
<feature type="transmembrane region" description="Helical" evidence="2">
    <location>
        <begin position="335"/>
        <end position="354"/>
    </location>
</feature>
<evidence type="ECO:0000313" key="3">
    <source>
        <dbReference type="EMBL" id="CEQ39939.1"/>
    </source>
</evidence>
<dbReference type="InterPro" id="IPR040410">
    <property type="entry name" value="UPF0658_Golgi"/>
</dbReference>
<feature type="transmembrane region" description="Helical" evidence="2">
    <location>
        <begin position="118"/>
        <end position="142"/>
    </location>
</feature>
<feature type="transmembrane region" description="Helical" evidence="2">
    <location>
        <begin position="164"/>
        <end position="183"/>
    </location>
</feature>
<feature type="transmembrane region" description="Helical" evidence="2">
    <location>
        <begin position="393"/>
        <end position="417"/>
    </location>
</feature>
<dbReference type="GO" id="GO:0005794">
    <property type="term" value="C:Golgi apparatus"/>
    <property type="evidence" value="ECO:0007669"/>
    <property type="project" value="TreeGrafter"/>
</dbReference>
<evidence type="ECO:0000256" key="1">
    <source>
        <dbReference type="SAM" id="MobiDB-lite"/>
    </source>
</evidence>
<sequence length="499" mass="55156">MASHSSQHPLFTPFDDPYPQSYHSQPPPEPSPSPQPFRALPLEDNPSAARLAPEHYEPYSSYGYTASSGHRYPRYPDPQARGETQARQGGTAPDLRVSSPQQHRWALFWKTYRTRNQLSFLATVGVQATVVLTLIGLVYGTIHSNIGDLRASELFEQDPKLETVATYLSLFILAVVFEVLVTVRPSAEPLTCTRVDILDRQMDAMQQKNIIGLVVLVLFQICMLVYSAVLPRQLHTALVGSNADTPHVRMLVRAYAITIPCVVGACTVAMAVLDWKLYEEFGWDVFKRIGADIQLKRMYLLYQIFVCLLKFDAFFFIGFEIQFLVLVTGTPTAEFVLTIVALPIILVALALTAVGPAHSAHRECCSPAARRSPYAYFIWKLARIYLSSSSERYTAATATLTIFSVISLVMLLATFVLTGLCMSNFGKGLKEKIPGYAFNGGRAFRPTLASTSGRPSFSHAPLSPGAVDGKFEKYPSMAVAHQSSYGTGAERTSTRMSID</sequence>
<organism evidence="3 4">
    <name type="scientific">Sporidiobolus salmonicolor</name>
    <name type="common">Yeast-like fungus</name>
    <name type="synonym">Sporobolomyces salmonicolor</name>
    <dbReference type="NCBI Taxonomy" id="5005"/>
    <lineage>
        <taxon>Eukaryota</taxon>
        <taxon>Fungi</taxon>
        <taxon>Dikarya</taxon>
        <taxon>Basidiomycota</taxon>
        <taxon>Pucciniomycotina</taxon>
        <taxon>Microbotryomycetes</taxon>
        <taxon>Sporidiobolales</taxon>
        <taxon>Sporidiobolaceae</taxon>
        <taxon>Sporobolomyces</taxon>
    </lineage>
</organism>
<feature type="transmembrane region" description="Helical" evidence="2">
    <location>
        <begin position="210"/>
        <end position="230"/>
    </location>
</feature>
<protein>
    <submittedName>
        <fullName evidence="3">SPOSA6832_01529-mRNA-1:cds</fullName>
    </submittedName>
</protein>
<feature type="region of interest" description="Disordered" evidence="1">
    <location>
        <begin position="67"/>
        <end position="98"/>
    </location>
</feature>
<accession>A0A0D6EIY5</accession>
<evidence type="ECO:0000256" key="2">
    <source>
        <dbReference type="SAM" id="Phobius"/>
    </source>
</evidence>
<dbReference type="OrthoDB" id="2448307at2759"/>
<dbReference type="AlphaFoldDB" id="A0A0D6EIY5"/>
<keyword evidence="2" id="KW-0812">Transmembrane</keyword>
<keyword evidence="2" id="KW-1133">Transmembrane helix</keyword>
<dbReference type="Proteomes" id="UP000243876">
    <property type="component" value="Unassembled WGS sequence"/>
</dbReference>
<name>A0A0D6EIY5_SPOSA</name>
<reference evidence="4" key="1">
    <citation type="submission" date="2015-02" db="EMBL/GenBank/DDBJ databases">
        <authorList>
            <person name="Gon?alves P."/>
        </authorList>
    </citation>
    <scope>NUCLEOTIDE SEQUENCE [LARGE SCALE GENOMIC DNA]</scope>
</reference>
<keyword evidence="2" id="KW-0472">Membrane</keyword>
<feature type="compositionally biased region" description="Pro residues" evidence="1">
    <location>
        <begin position="25"/>
        <end position="35"/>
    </location>
</feature>
<feature type="region of interest" description="Disordered" evidence="1">
    <location>
        <begin position="1"/>
        <end position="54"/>
    </location>
</feature>
<dbReference type="EMBL" id="CENE01000004">
    <property type="protein sequence ID" value="CEQ39939.1"/>
    <property type="molecule type" value="Genomic_DNA"/>
</dbReference>
<feature type="transmembrane region" description="Helical" evidence="2">
    <location>
        <begin position="299"/>
        <end position="323"/>
    </location>
</feature>
<keyword evidence="4" id="KW-1185">Reference proteome</keyword>